<evidence type="ECO:0000313" key="1">
    <source>
        <dbReference type="EMBL" id="SDF96023.1"/>
    </source>
</evidence>
<proteinExistence type="predicted"/>
<dbReference type="AlphaFoldDB" id="A0A1G7QBY6"/>
<accession>A0A1G7QBY6</accession>
<gene>
    <name evidence="1" type="ORF">SAMN05421827_102253</name>
</gene>
<organism evidence="1 2">
    <name type="scientific">Pedobacter terrae</name>
    <dbReference type="NCBI Taxonomy" id="405671"/>
    <lineage>
        <taxon>Bacteria</taxon>
        <taxon>Pseudomonadati</taxon>
        <taxon>Bacteroidota</taxon>
        <taxon>Sphingobacteriia</taxon>
        <taxon>Sphingobacteriales</taxon>
        <taxon>Sphingobacteriaceae</taxon>
        <taxon>Pedobacter</taxon>
    </lineage>
</organism>
<keyword evidence="2" id="KW-1185">Reference proteome</keyword>
<dbReference type="Proteomes" id="UP000199643">
    <property type="component" value="Unassembled WGS sequence"/>
</dbReference>
<evidence type="ECO:0000313" key="2">
    <source>
        <dbReference type="Proteomes" id="UP000199643"/>
    </source>
</evidence>
<reference evidence="2" key="1">
    <citation type="submission" date="2016-10" db="EMBL/GenBank/DDBJ databases">
        <authorList>
            <person name="Varghese N."/>
            <person name="Submissions S."/>
        </authorList>
    </citation>
    <scope>NUCLEOTIDE SEQUENCE [LARGE SCALE GENOMIC DNA]</scope>
    <source>
        <strain evidence="2">DSM 17933</strain>
    </source>
</reference>
<sequence>MEAQITLAIPHDFELLCLVLTCQPEAVLQDYVNRISLPKLLSGHPADPLGRDMQLVLTRTESQDPKGVDKKLLKFLKKDYSKELSSILKLELEQPELEEKICEFVNVWRPKIIEQRIELRNKLGLNFSIVGYDN</sequence>
<name>A0A1G7QBY6_9SPHI</name>
<dbReference type="RefSeq" id="WP_090497191.1">
    <property type="nucleotide sequence ID" value="NZ_FNCH01000002.1"/>
</dbReference>
<dbReference type="EMBL" id="FNCH01000002">
    <property type="protein sequence ID" value="SDF96023.1"/>
    <property type="molecule type" value="Genomic_DNA"/>
</dbReference>
<protein>
    <submittedName>
        <fullName evidence="1">Uncharacterized protein</fullName>
    </submittedName>
</protein>
<dbReference type="STRING" id="405671.SAMN05421827_102253"/>
<dbReference type="OrthoDB" id="773297at2"/>